<reference evidence="5 6" key="1">
    <citation type="submission" date="2020-03" db="EMBL/GenBank/DDBJ databases">
        <title>FDA dAtabase for Regulatory Grade micrObial Sequences (FDA-ARGOS): Supporting development and validation of Infectious Disease Dx tests.</title>
        <authorList>
            <person name="Campos J."/>
            <person name="Goldberg B."/>
            <person name="Tallon L."/>
            <person name="Sadzewicz L."/>
            <person name="Vavikolanu K."/>
            <person name="Mehta A."/>
            <person name="Aluvathingal J."/>
            <person name="Nadendla S."/>
            <person name="Nandy P."/>
            <person name="Geyer C."/>
            <person name="Yan Y."/>
            <person name="Sichtig H."/>
        </authorList>
    </citation>
    <scope>NUCLEOTIDE SEQUENCE [LARGE SCALE GENOMIC DNA]</scope>
    <source>
        <strain evidence="5 6">FDAARGOS_656</strain>
    </source>
</reference>
<dbReference type="GO" id="GO:0044571">
    <property type="term" value="P:[2Fe-2S] cluster assembly"/>
    <property type="evidence" value="ECO:0007669"/>
    <property type="project" value="InterPro"/>
</dbReference>
<dbReference type="SUPFAM" id="SSF46565">
    <property type="entry name" value="Chaperone J-domain"/>
    <property type="match status" value="1"/>
</dbReference>
<dbReference type="InterPro" id="IPR009073">
    <property type="entry name" value="HscB_oligo_C"/>
</dbReference>
<dbReference type="Proteomes" id="UP000536275">
    <property type="component" value="Unassembled WGS sequence"/>
</dbReference>
<accession>A0A8H6BXG5</accession>
<dbReference type="PANTHER" id="PTHR14021">
    <property type="entry name" value="IRON-SULFUR CLUSTER CO-CHAPERONE PROTEIN HSCB"/>
    <property type="match status" value="1"/>
</dbReference>
<dbReference type="SUPFAM" id="SSF47144">
    <property type="entry name" value="HSC20 (HSCB), C-terminal oligomerisation domain"/>
    <property type="match status" value="1"/>
</dbReference>
<dbReference type="Gene3D" id="1.20.1280.20">
    <property type="entry name" value="HscB, C-terminal domain"/>
    <property type="match status" value="1"/>
</dbReference>
<evidence type="ECO:0000259" key="4">
    <source>
        <dbReference type="Pfam" id="PF07743"/>
    </source>
</evidence>
<dbReference type="GO" id="GO:0001671">
    <property type="term" value="F:ATPase activator activity"/>
    <property type="evidence" value="ECO:0007669"/>
    <property type="project" value="InterPro"/>
</dbReference>
<evidence type="ECO:0000313" key="6">
    <source>
        <dbReference type="Proteomes" id="UP000536275"/>
    </source>
</evidence>
<evidence type="ECO:0000256" key="2">
    <source>
        <dbReference type="ARBA" id="ARBA00023186"/>
    </source>
</evidence>
<dbReference type="NCBIfam" id="TIGR00714">
    <property type="entry name" value="hscB"/>
    <property type="match status" value="1"/>
</dbReference>
<comment type="similarity">
    <text evidence="1">Belongs to the HscB family.</text>
</comment>
<dbReference type="GO" id="GO:0051259">
    <property type="term" value="P:protein complex oligomerization"/>
    <property type="evidence" value="ECO:0007669"/>
    <property type="project" value="InterPro"/>
</dbReference>
<comment type="caution">
    <text evidence="5">The sequence shown here is derived from an EMBL/GenBank/DDBJ whole genome shotgun (WGS) entry which is preliminary data.</text>
</comment>
<keyword evidence="2" id="KW-0143">Chaperone</keyword>
<proteinExistence type="inferred from homology"/>
<dbReference type="EMBL" id="JABWAD010000050">
    <property type="protein sequence ID" value="KAF6068900.1"/>
    <property type="molecule type" value="Genomic_DNA"/>
</dbReference>
<gene>
    <name evidence="5" type="ORF">FOB64_003749</name>
</gene>
<protein>
    <submittedName>
        <fullName evidence="5">Fe-S protein assembly co-chaperone HscB</fullName>
    </submittedName>
</protein>
<organism evidence="5 6">
    <name type="scientific">Candida albicans</name>
    <name type="common">Yeast</name>
    <dbReference type="NCBI Taxonomy" id="5476"/>
    <lineage>
        <taxon>Eukaryota</taxon>
        <taxon>Fungi</taxon>
        <taxon>Dikarya</taxon>
        <taxon>Ascomycota</taxon>
        <taxon>Saccharomycotina</taxon>
        <taxon>Pichiomycetes</taxon>
        <taxon>Debaryomycetaceae</taxon>
        <taxon>Candida/Lodderomyces clade</taxon>
        <taxon>Candida</taxon>
    </lineage>
</organism>
<feature type="domain" description="Co-chaperone HscB C-terminal oligomerisation" evidence="4">
    <location>
        <begin position="103"/>
        <end position="176"/>
    </location>
</feature>
<evidence type="ECO:0000256" key="3">
    <source>
        <dbReference type="SAM" id="Coils"/>
    </source>
</evidence>
<dbReference type="PANTHER" id="PTHR14021:SF15">
    <property type="entry name" value="IRON-SULFUR CLUSTER CO-CHAPERONE PROTEIN HSCB"/>
    <property type="match status" value="1"/>
</dbReference>
<dbReference type="InterPro" id="IPR036869">
    <property type="entry name" value="J_dom_sf"/>
</dbReference>
<sequence length="188" mass="21857">MITRLIGIAKSGIYRTYSTASFYELFPKNFPHGGPPQDSFIVNDKSLRREYRSLQSESHPDISSDTIKSSNINRAYTTLKNPYTRIAHFIHLKSPNHVNITDDAEMLMQVMEAHEQLELAESENELETLEAENNERIKTTEERINQSLKNTPIDWEELMMDAIRLKYWVNIQNGIKDWEPGKPVHLTH</sequence>
<dbReference type="GO" id="GO:0051087">
    <property type="term" value="F:protein-folding chaperone binding"/>
    <property type="evidence" value="ECO:0007669"/>
    <property type="project" value="InterPro"/>
</dbReference>
<keyword evidence="3" id="KW-0175">Coiled coil</keyword>
<dbReference type="InterPro" id="IPR036386">
    <property type="entry name" value="HscB_C_sf"/>
</dbReference>
<dbReference type="GO" id="GO:0005739">
    <property type="term" value="C:mitochondrion"/>
    <property type="evidence" value="ECO:0007669"/>
    <property type="project" value="TreeGrafter"/>
</dbReference>
<dbReference type="InterPro" id="IPR004640">
    <property type="entry name" value="HscB"/>
</dbReference>
<name>A0A8H6BXG5_CANAX</name>
<dbReference type="AlphaFoldDB" id="A0A8H6BXG5"/>
<dbReference type="Gene3D" id="1.10.287.110">
    <property type="entry name" value="DnaJ domain"/>
    <property type="match status" value="1"/>
</dbReference>
<dbReference type="Pfam" id="PF07743">
    <property type="entry name" value="HSCB_C"/>
    <property type="match status" value="1"/>
</dbReference>
<feature type="coiled-coil region" evidence="3">
    <location>
        <begin position="110"/>
        <end position="139"/>
    </location>
</feature>
<evidence type="ECO:0000256" key="1">
    <source>
        <dbReference type="ARBA" id="ARBA00010476"/>
    </source>
</evidence>
<evidence type="ECO:0000313" key="5">
    <source>
        <dbReference type="EMBL" id="KAF6068900.1"/>
    </source>
</evidence>